<organism evidence="1 2">
    <name type="scientific">Modicisalibacter xianhensis</name>
    <dbReference type="NCBI Taxonomy" id="442341"/>
    <lineage>
        <taxon>Bacteria</taxon>
        <taxon>Pseudomonadati</taxon>
        <taxon>Pseudomonadota</taxon>
        <taxon>Gammaproteobacteria</taxon>
        <taxon>Oceanospirillales</taxon>
        <taxon>Halomonadaceae</taxon>
        <taxon>Modicisalibacter</taxon>
    </lineage>
</organism>
<dbReference type="RefSeq" id="WP_243836071.1">
    <property type="nucleotide sequence ID" value="NZ_SOEC01000003.1"/>
</dbReference>
<protein>
    <submittedName>
        <fullName evidence="1">Putative zinc-binding metallo-peptidase</fullName>
    </submittedName>
</protein>
<name>A0A4V3GUM9_9GAMM</name>
<sequence>MGHAEGAISVDEADPVLRTTRRQALKESYRTMIVHMRHEIAHMLWWRLSLCDDFLNTLRDMFGDERADYPAARQRHYDGPPADWKQSFLTTYAPAHPLEDWAETAGHLLHLTDIADSFVAAGLSSPQLPHLNWDPYSEPDAARLIYVAADLSMGINNVNLSMGLSNIYPFVLSDVSRRKLAFVHDWLRRGAKGM</sequence>
<gene>
    <name evidence="1" type="ORF">DFO67_10381</name>
</gene>
<proteinExistence type="predicted"/>
<dbReference type="Pfam" id="PF15887">
    <property type="entry name" value="Peptidase_Mx"/>
    <property type="match status" value="1"/>
</dbReference>
<evidence type="ECO:0000313" key="2">
    <source>
        <dbReference type="Proteomes" id="UP000294489"/>
    </source>
</evidence>
<accession>A0A4V3GUM9</accession>
<dbReference type="Gene3D" id="3.40.390.70">
    <property type="match status" value="1"/>
</dbReference>
<dbReference type="InterPro" id="IPR031321">
    <property type="entry name" value="UCP012641"/>
</dbReference>
<dbReference type="AlphaFoldDB" id="A0A4V3GUM9"/>
<dbReference type="Proteomes" id="UP000294489">
    <property type="component" value="Unassembled WGS sequence"/>
</dbReference>
<dbReference type="EMBL" id="SOEC01000003">
    <property type="protein sequence ID" value="TDX31484.1"/>
    <property type="molecule type" value="Genomic_DNA"/>
</dbReference>
<comment type="caution">
    <text evidence="1">The sequence shown here is derived from an EMBL/GenBank/DDBJ whole genome shotgun (WGS) entry which is preliminary data.</text>
</comment>
<reference evidence="1 2" key="1">
    <citation type="submission" date="2019-03" db="EMBL/GenBank/DDBJ databases">
        <title>Freshwater and sediment microbial communities from various areas in North America, analyzing microbe dynamics in response to fracking.</title>
        <authorList>
            <person name="Lamendella R."/>
        </authorList>
    </citation>
    <scope>NUCLEOTIDE SEQUENCE [LARGE SCALE GENOMIC DNA]</scope>
    <source>
        <strain evidence="1 2">6_TX</strain>
    </source>
</reference>
<evidence type="ECO:0000313" key="1">
    <source>
        <dbReference type="EMBL" id="TDX31484.1"/>
    </source>
</evidence>